<name>A0A242JXJ4_9ENTE</name>
<dbReference type="Gene3D" id="1.10.132.50">
    <property type="entry name" value="ATP synthase (C/AC39) subunit, domain 3"/>
    <property type="match status" value="1"/>
</dbReference>
<dbReference type="Gene3D" id="1.20.1690.10">
    <property type="entry name" value="V-type ATP synthase subunit C domain"/>
    <property type="match status" value="2"/>
</dbReference>
<evidence type="ECO:0000256" key="2">
    <source>
        <dbReference type="ARBA" id="ARBA00022448"/>
    </source>
</evidence>
<sequence length="328" mass="38285">MNYHELNPLIRARELELLSKEEFERMIHANSIEALGEILKTTVYHPYIHEGFEYDFEANLLKESGELFTWLKENAPEPEIVWIYTMRYTFHNLKVLTKAEMTGENLDHLYRNDGFYSLETLKQAIHTQQSTELAPQLLESIKEVHEYCEESAILQGIDVIYDRYFLTEQRRLGEKLGSPELLEEIIAFIDLTNITTMARGIIQQRSKGFMSTVLSSSGTIPKEAFLDFVKSDEETYLNFLQTTDYRQFLAPAIQDGKLNFIKLEQMKDDYLTSLYQAAQTQAFGPLPLLAFLNAKEVEMKNLRLLIIGKRNHFDQETIRERVRQVYDA</sequence>
<dbReference type="SUPFAM" id="SSF103486">
    <property type="entry name" value="V-type ATP synthase subunit C"/>
    <property type="match status" value="1"/>
</dbReference>
<keyword evidence="3" id="KW-0406">Ion transport</keyword>
<dbReference type="GO" id="GO:0046961">
    <property type="term" value="F:proton-transporting ATPase activity, rotational mechanism"/>
    <property type="evidence" value="ECO:0007669"/>
    <property type="project" value="InterPro"/>
</dbReference>
<evidence type="ECO:0000256" key="3">
    <source>
        <dbReference type="ARBA" id="ARBA00023065"/>
    </source>
</evidence>
<dbReference type="InterPro" id="IPR050873">
    <property type="entry name" value="V-ATPase_V0D/AC39_subunit"/>
</dbReference>
<evidence type="ECO:0000313" key="5">
    <source>
        <dbReference type="Proteomes" id="UP000194933"/>
    </source>
</evidence>
<keyword evidence="5" id="KW-1185">Reference proteome</keyword>
<dbReference type="Proteomes" id="UP000194933">
    <property type="component" value="Unassembled WGS sequence"/>
</dbReference>
<dbReference type="InterPro" id="IPR002843">
    <property type="entry name" value="ATPase_V0-cplx_csu/dsu"/>
</dbReference>
<accession>A0A242JXJ4</accession>
<gene>
    <name evidence="4" type="ORF">A5844_001733</name>
</gene>
<organism evidence="4 5">
    <name type="scientific">Candidatus Enterococcus wittei</name>
    <dbReference type="NCBI Taxonomy" id="1987383"/>
    <lineage>
        <taxon>Bacteria</taxon>
        <taxon>Bacillati</taxon>
        <taxon>Bacillota</taxon>
        <taxon>Bacilli</taxon>
        <taxon>Lactobacillales</taxon>
        <taxon>Enterococcaceae</taxon>
        <taxon>Enterococcus</taxon>
    </lineage>
</organism>
<comment type="similarity">
    <text evidence="1">Belongs to the V-ATPase V0D/AC39 subunit family.</text>
</comment>
<reference evidence="4 5" key="1">
    <citation type="submission" date="2017-05" db="EMBL/GenBank/DDBJ databases">
        <title>The Genome Sequence of Enterococcus sp. 10A9_DIV0425.</title>
        <authorList>
            <consortium name="The Broad Institute Genomics Platform"/>
            <consortium name="The Broad Institute Genomic Center for Infectious Diseases"/>
            <person name="Earl A."/>
            <person name="Manson A."/>
            <person name="Schwartman J."/>
            <person name="Gilmore M."/>
            <person name="Abouelleil A."/>
            <person name="Cao P."/>
            <person name="Chapman S."/>
            <person name="Cusick C."/>
            <person name="Shea T."/>
            <person name="Young S."/>
            <person name="Neafsey D."/>
            <person name="Nusbaum C."/>
            <person name="Birren B."/>
        </authorList>
    </citation>
    <scope>NUCLEOTIDE SEQUENCE [LARGE SCALE GENOMIC DNA]</scope>
    <source>
        <strain evidence="4 5">10A9_DIV0425</strain>
    </source>
</reference>
<dbReference type="PANTHER" id="PTHR38682">
    <property type="entry name" value="V-TYPE ATP SYNTHASE SUBUNIT C"/>
    <property type="match status" value="1"/>
</dbReference>
<dbReference type="InterPro" id="IPR044911">
    <property type="entry name" value="V-type_ATPase_csu/dsu_dom_3"/>
</dbReference>
<evidence type="ECO:0000313" key="4">
    <source>
        <dbReference type="EMBL" id="OTP10036.1"/>
    </source>
</evidence>
<keyword evidence="2" id="KW-0813">Transport</keyword>
<proteinExistence type="inferred from homology"/>
<protein>
    <submittedName>
        <fullName evidence="4">V-type sodium ATPase subunit C</fullName>
    </submittedName>
</protein>
<dbReference type="EMBL" id="NGMO01000003">
    <property type="protein sequence ID" value="OTP10036.1"/>
    <property type="molecule type" value="Genomic_DNA"/>
</dbReference>
<dbReference type="PANTHER" id="PTHR38682:SF1">
    <property type="entry name" value="V-TYPE ATP SYNTHASE SUBUNIT C"/>
    <property type="match status" value="1"/>
</dbReference>
<evidence type="ECO:0000256" key="1">
    <source>
        <dbReference type="ARBA" id="ARBA00006709"/>
    </source>
</evidence>
<dbReference type="InterPro" id="IPR036079">
    <property type="entry name" value="ATPase_csu/dsu_sf"/>
</dbReference>
<comment type="caution">
    <text evidence="4">The sequence shown here is derived from an EMBL/GenBank/DDBJ whole genome shotgun (WGS) entry which is preliminary data.</text>
</comment>
<dbReference type="STRING" id="1987383.A5844_001733"/>
<dbReference type="AlphaFoldDB" id="A0A242JXJ4"/>
<dbReference type="Pfam" id="PF01992">
    <property type="entry name" value="vATP-synt_AC39"/>
    <property type="match status" value="1"/>
</dbReference>
<dbReference type="InterPro" id="IPR035067">
    <property type="entry name" value="V-type_ATPase_csu/dsu"/>
</dbReference>
<dbReference type="RefSeq" id="WP_086284822.1">
    <property type="nucleotide sequence ID" value="NZ_NGMO01000003.1"/>
</dbReference>